<dbReference type="GO" id="GO:0006886">
    <property type="term" value="P:intracellular protein transport"/>
    <property type="evidence" value="ECO:0007669"/>
    <property type="project" value="InterPro"/>
</dbReference>
<dbReference type="Gene3D" id="3.30.40.10">
    <property type="entry name" value="Zinc/RING finger domain, C3HC4 (zinc finger)"/>
    <property type="match status" value="1"/>
</dbReference>
<dbReference type="OrthoDB" id="420032at2759"/>
<dbReference type="GO" id="GO:0008270">
    <property type="term" value="F:zinc ion binding"/>
    <property type="evidence" value="ECO:0007669"/>
    <property type="project" value="UniProtKB-KW"/>
</dbReference>
<protein>
    <submittedName>
        <fullName evidence="14">DgyrCDS8558</fullName>
    </submittedName>
</protein>
<dbReference type="InterPro" id="IPR011011">
    <property type="entry name" value="Znf_FYVE_PHD"/>
</dbReference>
<feature type="region of interest" description="Disordered" evidence="9">
    <location>
        <begin position="502"/>
        <end position="533"/>
    </location>
</feature>
<evidence type="ECO:0000259" key="12">
    <source>
        <dbReference type="PROSITE" id="PS50178"/>
    </source>
</evidence>
<dbReference type="InterPro" id="IPR000008">
    <property type="entry name" value="C2_dom"/>
</dbReference>
<feature type="compositionally biased region" description="Acidic residues" evidence="9">
    <location>
        <begin position="290"/>
        <end position="300"/>
    </location>
</feature>
<dbReference type="InterPro" id="IPR035892">
    <property type="entry name" value="C2_domain_sf"/>
</dbReference>
<dbReference type="GO" id="GO:0031267">
    <property type="term" value="F:small GTPase binding"/>
    <property type="evidence" value="ECO:0007669"/>
    <property type="project" value="InterPro"/>
</dbReference>
<feature type="compositionally biased region" description="Polar residues" evidence="9">
    <location>
        <begin position="982"/>
        <end position="995"/>
    </location>
</feature>
<dbReference type="SUPFAM" id="SSF50156">
    <property type="entry name" value="PDZ domain-like"/>
    <property type="match status" value="1"/>
</dbReference>
<dbReference type="CDD" id="cd04028">
    <property type="entry name" value="C2B_RIM1alpha"/>
    <property type="match status" value="1"/>
</dbReference>
<dbReference type="InterPro" id="IPR036034">
    <property type="entry name" value="PDZ_sf"/>
</dbReference>
<dbReference type="EMBL" id="CAJFCJ010000011">
    <property type="protein sequence ID" value="CAD5119972.1"/>
    <property type="molecule type" value="Genomic_DNA"/>
</dbReference>
<name>A0A7I8VUJ4_9ANNE</name>
<feature type="domain" description="FYVE-type" evidence="12">
    <location>
        <begin position="82"/>
        <end position="141"/>
    </location>
</feature>
<feature type="domain" description="RabBD" evidence="13">
    <location>
        <begin position="11"/>
        <end position="153"/>
    </location>
</feature>
<keyword evidence="5" id="KW-0770">Synapse</keyword>
<evidence type="ECO:0000256" key="6">
    <source>
        <dbReference type="ARBA" id="ARBA00034103"/>
    </source>
</evidence>
<dbReference type="PROSITE" id="PS50178">
    <property type="entry name" value="ZF_FYVE"/>
    <property type="match status" value="1"/>
</dbReference>
<feature type="domain" description="C2" evidence="10">
    <location>
        <begin position="1064"/>
        <end position="1182"/>
    </location>
</feature>
<dbReference type="Proteomes" id="UP000549394">
    <property type="component" value="Unassembled WGS sequence"/>
</dbReference>
<dbReference type="InterPro" id="IPR010911">
    <property type="entry name" value="Rab_BD"/>
</dbReference>
<dbReference type="GO" id="GO:0042734">
    <property type="term" value="C:presynaptic membrane"/>
    <property type="evidence" value="ECO:0007669"/>
    <property type="project" value="TreeGrafter"/>
</dbReference>
<feature type="compositionally biased region" description="Low complexity" evidence="9">
    <location>
        <begin position="934"/>
        <end position="944"/>
    </location>
</feature>
<evidence type="ECO:0000256" key="8">
    <source>
        <dbReference type="SAM" id="Coils"/>
    </source>
</evidence>
<feature type="compositionally biased region" description="Polar residues" evidence="9">
    <location>
        <begin position="238"/>
        <end position="248"/>
    </location>
</feature>
<dbReference type="PROSITE" id="PS50106">
    <property type="entry name" value="PDZ"/>
    <property type="match status" value="1"/>
</dbReference>
<dbReference type="SMART" id="SM00228">
    <property type="entry name" value="PDZ"/>
    <property type="match status" value="1"/>
</dbReference>
<evidence type="ECO:0000256" key="3">
    <source>
        <dbReference type="ARBA" id="ARBA00022771"/>
    </source>
</evidence>
<feature type="region of interest" description="Disordered" evidence="9">
    <location>
        <begin position="934"/>
        <end position="961"/>
    </location>
</feature>
<dbReference type="GO" id="GO:0048788">
    <property type="term" value="C:cytoskeleton of presynaptic active zone"/>
    <property type="evidence" value="ECO:0007669"/>
    <property type="project" value="TreeGrafter"/>
</dbReference>
<feature type="domain" description="C2" evidence="10">
    <location>
        <begin position="537"/>
        <end position="662"/>
    </location>
</feature>
<evidence type="ECO:0000256" key="1">
    <source>
        <dbReference type="ARBA" id="ARBA00022723"/>
    </source>
</evidence>
<dbReference type="Gene3D" id="2.60.40.150">
    <property type="entry name" value="C2 domain"/>
    <property type="match status" value="2"/>
</dbReference>
<feature type="region of interest" description="Disordered" evidence="9">
    <location>
        <begin position="737"/>
        <end position="907"/>
    </location>
</feature>
<sequence>MTTRRPSLPPLPDLSHLTEAERKIIESVLERQREEEEREHEILRNLQNEADKCDTAIRQKHEEVQRKQVQATSVGQDVEAICQICNKTKFADGVGHRCHYCQLLSCSRCGGKIHMKANRGGKMVHTGQLLWCCTLCRKKQELLVKTGQWYHGGQARPVQLDVDSPSDTGSIRSMPPSIPSQDHSKPTTFRRQYSQADRIDAAKRNIQPHQPDRLMRGPHEFDHLDPSKARRSKVDNSMARNDSLSSDPSDCVRPPPPRPHKQRRKQLHTVPQQSLSSSDDDVRTTPDCTSCDDQELESESVSEKGYGSMAGSIGDVARAKPRLARQKESRSLEEDSGWSEPRFAPSPPPNLEEEEDDRTPVSTTFSVQHPVRWEVSRDQTKLTGHMILKKGEPSYPGDTRGNILGKENLGLKVTGGKVTEDGYMGAFITKVKKGSIADRIGYLKPGDEVLYWNNRPLKGTTFEQTYDIIMESKQEPQVELTVERIITDPSSLPPEYIDSHGYRMRKDTPHQTHQRPHHPPSVTVTSPTASPVRQHNKGAEILIKLLYEDRDLQLIVTVIRAVRLPTRANGQPRNPYCKLHMIPEHRAQTGKQKQRTKTVAASLEPKWNTSFVYHPFKESDVHSKSLEVTVYDYDRIGSGEYVGEVLIDLSRANLSDKPDWYKLINQETESITSSITSLQRRGDHLSPPMSVTRLSDSDLSECEYDENAAGRIRKVLPPAGDGLSLSSSCSELQDPIFENSRSRKHSSQSADKLNIPSKTSNPLPRKPRSVSPTRPQRHSEPSMGSSTKRRHLPQIPALDHGTQLEQRAREMKMKIRQSVSTPVSDSEGSCTNRSSKSAEAAVQRTLPPTPRVVQNRRVYEDDARSDVSETSDVSEMSKMSIRSTQSERPRRKLSEFASQMEQRGSRVVGPRGAIINRSQSNTDVIRADMEKNDGSISDSAIASSKLAAPTRPHRKRRPSLGYKVAALVGLSSRKKSSSTSSLVQQRNPKDSASFQRSEEVGAGTDMLTRQTSKDSNDGSISSDGSNAMWLPAGMRIGPEGQFGDFIDKLGPSQLVGRQVLGSACLGEIQMGLSDRKGRLEVEVIRARGLLSKPNARVLPAPYIKVYLMEGKQCTEKQKTDPARRTLDPLYQVQLTFNEPYKGKILQVTVWGDYGRMDRKVFMGVAQILLDDLDLSNIVIGWYKLFQSSSLVGHATHSARRNSTEPAKL</sequence>
<feature type="compositionally biased region" description="Basic and acidic residues" evidence="9">
    <location>
        <begin position="210"/>
        <end position="234"/>
    </location>
</feature>
<evidence type="ECO:0000256" key="2">
    <source>
        <dbReference type="ARBA" id="ARBA00022737"/>
    </source>
</evidence>
<dbReference type="GO" id="GO:0042391">
    <property type="term" value="P:regulation of membrane potential"/>
    <property type="evidence" value="ECO:0007669"/>
    <property type="project" value="TreeGrafter"/>
</dbReference>
<comment type="caution">
    <text evidence="14">The sequence shown here is derived from an EMBL/GenBank/DDBJ whole genome shotgun (WGS) entry which is preliminary data.</text>
</comment>
<dbReference type="InterPro" id="IPR039032">
    <property type="entry name" value="Rim-like"/>
</dbReference>
<proteinExistence type="predicted"/>
<dbReference type="FunFam" id="3.30.40.10:FF:000044">
    <property type="entry name" value="Regulating synaptic membrane exocytosis protein 2"/>
    <property type="match status" value="1"/>
</dbReference>
<feature type="compositionally biased region" description="Basic residues" evidence="9">
    <location>
        <begin position="258"/>
        <end position="267"/>
    </location>
</feature>
<comment type="subcellular location">
    <subcellularLocation>
        <location evidence="6">Synapse</location>
    </subcellularLocation>
</comment>
<evidence type="ECO:0000256" key="4">
    <source>
        <dbReference type="ARBA" id="ARBA00022833"/>
    </source>
</evidence>
<dbReference type="InterPro" id="IPR001478">
    <property type="entry name" value="PDZ"/>
</dbReference>
<dbReference type="FunFam" id="2.60.40.150:FF:000001">
    <property type="entry name" value="Regulating synaptic membrane exocytosis 3, isoform CRA_a"/>
    <property type="match status" value="1"/>
</dbReference>
<dbReference type="PANTHER" id="PTHR12157:SF21">
    <property type="entry name" value="RAB3 INTERACTING MOLECULE, ISOFORM F"/>
    <property type="match status" value="1"/>
</dbReference>
<dbReference type="SUPFAM" id="SSF49562">
    <property type="entry name" value="C2 domain (Calcium/lipid-binding domain, CaLB)"/>
    <property type="match status" value="2"/>
</dbReference>
<dbReference type="PROSITE" id="PS50916">
    <property type="entry name" value="RABBD"/>
    <property type="match status" value="1"/>
</dbReference>
<keyword evidence="1" id="KW-0479">Metal-binding</keyword>
<feature type="compositionally biased region" description="Polar residues" evidence="9">
    <location>
        <begin position="186"/>
        <end position="195"/>
    </location>
</feature>
<feature type="compositionally biased region" description="Basic and acidic residues" evidence="9">
    <location>
        <begin position="885"/>
        <end position="894"/>
    </location>
</feature>
<evidence type="ECO:0000256" key="7">
    <source>
        <dbReference type="PROSITE-ProRule" id="PRU00091"/>
    </source>
</evidence>
<dbReference type="Pfam" id="PF00595">
    <property type="entry name" value="PDZ"/>
    <property type="match status" value="1"/>
</dbReference>
<feature type="region of interest" description="Disordered" evidence="9">
    <location>
        <begin position="675"/>
        <end position="700"/>
    </location>
</feature>
<evidence type="ECO:0000313" key="14">
    <source>
        <dbReference type="EMBL" id="CAD5119972.1"/>
    </source>
</evidence>
<feature type="compositionally biased region" description="Basic and acidic residues" evidence="9">
    <location>
        <begin position="857"/>
        <end position="867"/>
    </location>
</feature>
<keyword evidence="8" id="KW-0175">Coiled coil</keyword>
<evidence type="ECO:0000259" key="13">
    <source>
        <dbReference type="PROSITE" id="PS50916"/>
    </source>
</evidence>
<keyword evidence="3 7" id="KW-0863">Zinc-finger</keyword>
<evidence type="ECO:0000256" key="5">
    <source>
        <dbReference type="ARBA" id="ARBA00023018"/>
    </source>
</evidence>
<organism evidence="14 15">
    <name type="scientific">Dimorphilus gyrociliatus</name>
    <dbReference type="NCBI Taxonomy" id="2664684"/>
    <lineage>
        <taxon>Eukaryota</taxon>
        <taxon>Metazoa</taxon>
        <taxon>Spiralia</taxon>
        <taxon>Lophotrochozoa</taxon>
        <taxon>Annelida</taxon>
        <taxon>Polychaeta</taxon>
        <taxon>Polychaeta incertae sedis</taxon>
        <taxon>Dinophilidae</taxon>
        <taxon>Dimorphilus</taxon>
    </lineage>
</organism>
<dbReference type="Pfam" id="PF22601">
    <property type="entry name" value="RIM2a_ZnF"/>
    <property type="match status" value="1"/>
</dbReference>
<keyword evidence="15" id="KW-1185">Reference proteome</keyword>
<dbReference type="GO" id="GO:0048791">
    <property type="term" value="P:calcium ion-regulated exocytosis of neurotransmitter"/>
    <property type="evidence" value="ECO:0007669"/>
    <property type="project" value="TreeGrafter"/>
</dbReference>
<feature type="compositionally biased region" description="Polar residues" evidence="9">
    <location>
        <begin position="522"/>
        <end position="533"/>
    </location>
</feature>
<dbReference type="Gene3D" id="2.30.42.10">
    <property type="match status" value="1"/>
</dbReference>
<evidence type="ECO:0000313" key="15">
    <source>
        <dbReference type="Proteomes" id="UP000549394"/>
    </source>
</evidence>
<reference evidence="14 15" key="1">
    <citation type="submission" date="2020-08" db="EMBL/GenBank/DDBJ databases">
        <authorList>
            <person name="Hejnol A."/>
        </authorList>
    </citation>
    <scope>NUCLEOTIDE SEQUENCE [LARGE SCALE GENOMIC DNA]</scope>
</reference>
<feature type="compositionally biased region" description="Polar residues" evidence="9">
    <location>
        <begin position="747"/>
        <end position="762"/>
    </location>
</feature>
<evidence type="ECO:0000256" key="9">
    <source>
        <dbReference type="SAM" id="MobiDB-lite"/>
    </source>
</evidence>
<keyword evidence="2" id="KW-0677">Repeat</keyword>
<dbReference type="GO" id="GO:0044325">
    <property type="term" value="F:transmembrane transporter binding"/>
    <property type="evidence" value="ECO:0007669"/>
    <property type="project" value="TreeGrafter"/>
</dbReference>
<dbReference type="GO" id="GO:0050806">
    <property type="term" value="P:positive regulation of synaptic transmission"/>
    <property type="evidence" value="ECO:0007669"/>
    <property type="project" value="TreeGrafter"/>
</dbReference>
<dbReference type="PROSITE" id="PS50004">
    <property type="entry name" value="C2"/>
    <property type="match status" value="2"/>
</dbReference>
<dbReference type="InterPro" id="IPR054386">
    <property type="entry name" value="RIM_Znf"/>
</dbReference>
<dbReference type="InterPro" id="IPR017455">
    <property type="entry name" value="Znf_FYVE-rel"/>
</dbReference>
<gene>
    <name evidence="14" type="ORF">DGYR_LOCUS8138</name>
</gene>
<keyword evidence="4" id="KW-0862">Zinc</keyword>
<dbReference type="SMART" id="SM00239">
    <property type="entry name" value="C2"/>
    <property type="match status" value="2"/>
</dbReference>
<evidence type="ECO:0000259" key="11">
    <source>
        <dbReference type="PROSITE" id="PS50106"/>
    </source>
</evidence>
<accession>A0A7I8VUJ4</accession>
<dbReference type="CDD" id="cd06714">
    <property type="entry name" value="PDZ_RIM-like"/>
    <property type="match status" value="1"/>
</dbReference>
<dbReference type="PANTHER" id="PTHR12157">
    <property type="entry name" value="REGULATING SYNAPTIC MEMBRANE EXOCYTOSIS PROTEIN"/>
    <property type="match status" value="1"/>
</dbReference>
<feature type="region of interest" description="Disordered" evidence="9">
    <location>
        <begin position="975"/>
        <end position="1025"/>
    </location>
</feature>
<feature type="compositionally biased region" description="Polar residues" evidence="9">
    <location>
        <begin position="817"/>
        <end position="837"/>
    </location>
</feature>
<evidence type="ECO:0000259" key="10">
    <source>
        <dbReference type="PROSITE" id="PS50004"/>
    </source>
</evidence>
<feature type="coiled-coil region" evidence="8">
    <location>
        <begin position="17"/>
        <end position="63"/>
    </location>
</feature>
<feature type="domain" description="PDZ" evidence="11">
    <location>
        <begin position="405"/>
        <end position="484"/>
    </location>
</feature>
<dbReference type="Pfam" id="PF00168">
    <property type="entry name" value="C2"/>
    <property type="match status" value="2"/>
</dbReference>
<dbReference type="SUPFAM" id="SSF57903">
    <property type="entry name" value="FYVE/PHD zinc finger"/>
    <property type="match status" value="1"/>
</dbReference>
<feature type="region of interest" description="Disordered" evidence="9">
    <location>
        <begin position="157"/>
        <end position="362"/>
    </location>
</feature>
<dbReference type="AlphaFoldDB" id="A0A7I8VUJ4"/>
<dbReference type="InterPro" id="IPR013083">
    <property type="entry name" value="Znf_RING/FYVE/PHD"/>
</dbReference>
<dbReference type="GO" id="GO:0048167">
    <property type="term" value="P:regulation of synaptic plasticity"/>
    <property type="evidence" value="ECO:0007669"/>
    <property type="project" value="TreeGrafter"/>
</dbReference>